<dbReference type="Proteomes" id="UP000028990">
    <property type="component" value="Unassembled WGS sequence"/>
</dbReference>
<organism evidence="2 3">
    <name type="scientific">Fukomys damarensis</name>
    <name type="common">Damaraland mole rat</name>
    <name type="synonym">Cryptomys damarensis</name>
    <dbReference type="NCBI Taxonomy" id="885580"/>
    <lineage>
        <taxon>Eukaryota</taxon>
        <taxon>Metazoa</taxon>
        <taxon>Chordata</taxon>
        <taxon>Craniata</taxon>
        <taxon>Vertebrata</taxon>
        <taxon>Euteleostomi</taxon>
        <taxon>Mammalia</taxon>
        <taxon>Eutheria</taxon>
        <taxon>Euarchontoglires</taxon>
        <taxon>Glires</taxon>
        <taxon>Rodentia</taxon>
        <taxon>Hystricomorpha</taxon>
        <taxon>Bathyergidae</taxon>
        <taxon>Fukomys</taxon>
    </lineage>
</organism>
<protein>
    <submittedName>
        <fullName evidence="2">Uncharacterized protein</fullName>
    </submittedName>
</protein>
<sequence>MRSNATAEVMADTKVMMPVMMPATTAPATLFLREGEEIHAQTTAEKWRSRCSDRLPFLLTRGDLGPFHFAHENRRVQIPVWAPSVVSRIALGNSVCDYRGLNWRRSTVAAFNLGPGLHILPLEHHRYLRPGSGVHEVNGRLTARIRRSGRDQSLGFSRLSMEIQDMWMSTPLCPKTVPQWDTPYLDSEDSENSGQSLGTWGTG</sequence>
<dbReference type="AlphaFoldDB" id="A0A091CT76"/>
<name>A0A091CT76_FUKDA</name>
<feature type="region of interest" description="Disordered" evidence="1">
    <location>
        <begin position="179"/>
        <end position="203"/>
    </location>
</feature>
<dbReference type="EMBL" id="KN124353">
    <property type="protein sequence ID" value="KFO21602.1"/>
    <property type="molecule type" value="Genomic_DNA"/>
</dbReference>
<accession>A0A091CT76</accession>
<reference evidence="2 3" key="1">
    <citation type="submission" date="2013-11" db="EMBL/GenBank/DDBJ databases">
        <title>The Damaraland mole rat (Fukomys damarensis) genome and evolution of African mole rats.</title>
        <authorList>
            <person name="Gladyshev V.N."/>
            <person name="Fang X."/>
        </authorList>
    </citation>
    <scope>NUCLEOTIDE SEQUENCE [LARGE SCALE GENOMIC DNA]</scope>
    <source>
        <tissue evidence="2">Liver</tissue>
    </source>
</reference>
<evidence type="ECO:0000256" key="1">
    <source>
        <dbReference type="SAM" id="MobiDB-lite"/>
    </source>
</evidence>
<gene>
    <name evidence="2" type="ORF">H920_17032</name>
</gene>
<evidence type="ECO:0000313" key="2">
    <source>
        <dbReference type="EMBL" id="KFO21602.1"/>
    </source>
</evidence>
<proteinExistence type="predicted"/>
<evidence type="ECO:0000313" key="3">
    <source>
        <dbReference type="Proteomes" id="UP000028990"/>
    </source>
</evidence>
<feature type="compositionally biased region" description="Polar residues" evidence="1">
    <location>
        <begin position="192"/>
        <end position="203"/>
    </location>
</feature>
<keyword evidence="3" id="KW-1185">Reference proteome</keyword>